<name>A0A0G4HRL9_9ALVE</name>
<proteinExistence type="predicted"/>
<reference evidence="2" key="1">
    <citation type="submission" date="2014-11" db="EMBL/GenBank/DDBJ databases">
        <authorList>
            <person name="Otto D Thomas"/>
            <person name="Naeem Raeece"/>
        </authorList>
    </citation>
    <scope>NUCLEOTIDE SEQUENCE</scope>
</reference>
<sequence>MTLCLLPAVDARGRPIVCGGLRYHCRDRHKERERVIIYPQGFAGGRRKLWKGKLPKGLEMKTVLVKYKVTRYFTPEALEIMRKIPRTDPKQEIVIKKEEDLPEVKQEKGVARLPSASAAAAAAAAKPSPIVEEPLDNDDEEVPHFEMHVDVLLEANEATETGVQHPPAVVEENTDEDVMKELFQDRHLDREEAMSALSSENSNDSENDEDQEGIKGID</sequence>
<dbReference type="AlphaFoldDB" id="A0A0G4HRL9"/>
<accession>A0A0G4HRL9</accession>
<evidence type="ECO:0000256" key="1">
    <source>
        <dbReference type="SAM" id="MobiDB-lite"/>
    </source>
</evidence>
<dbReference type="VEuPathDB" id="CryptoDB:Cvel_8095"/>
<protein>
    <submittedName>
        <fullName evidence="2">Uncharacterized protein</fullName>
    </submittedName>
</protein>
<organism evidence="2">
    <name type="scientific">Chromera velia CCMP2878</name>
    <dbReference type="NCBI Taxonomy" id="1169474"/>
    <lineage>
        <taxon>Eukaryota</taxon>
        <taxon>Sar</taxon>
        <taxon>Alveolata</taxon>
        <taxon>Colpodellida</taxon>
        <taxon>Chromeraceae</taxon>
        <taxon>Chromera</taxon>
    </lineage>
</organism>
<gene>
    <name evidence="2" type="ORF">Cvel_8095</name>
</gene>
<dbReference type="PhylomeDB" id="A0A0G4HRL9"/>
<dbReference type="EMBL" id="CDMZ01003596">
    <property type="protein sequence ID" value="CEM46941.1"/>
    <property type="molecule type" value="Genomic_DNA"/>
</dbReference>
<feature type="region of interest" description="Disordered" evidence="1">
    <location>
        <begin position="159"/>
        <end position="218"/>
    </location>
</feature>
<feature type="compositionally biased region" description="Basic and acidic residues" evidence="1">
    <location>
        <begin position="177"/>
        <end position="193"/>
    </location>
</feature>
<evidence type="ECO:0000313" key="2">
    <source>
        <dbReference type="EMBL" id="CEM46941.1"/>
    </source>
</evidence>